<name>A0A1G2R540_9BACT</name>
<dbReference type="SUPFAM" id="SSF56059">
    <property type="entry name" value="Glutathione synthetase ATP-binding domain-like"/>
    <property type="match status" value="1"/>
</dbReference>
<dbReference type="GO" id="GO:0006094">
    <property type="term" value="P:gluconeogenesis"/>
    <property type="evidence" value="ECO:0007669"/>
    <property type="project" value="UniProtKB-UniPathway"/>
</dbReference>
<dbReference type="Pfam" id="PF02896">
    <property type="entry name" value="PEP-utilizers_C"/>
    <property type="match status" value="1"/>
</dbReference>
<evidence type="ECO:0000256" key="11">
    <source>
        <dbReference type="ARBA" id="ARBA00022840"/>
    </source>
</evidence>
<dbReference type="PROSITE" id="PS00742">
    <property type="entry name" value="PEP_ENZYMES_2"/>
    <property type="match status" value="1"/>
</dbReference>
<dbReference type="InterPro" id="IPR036637">
    <property type="entry name" value="Phosphohistidine_dom_sf"/>
</dbReference>
<evidence type="ECO:0000256" key="5">
    <source>
        <dbReference type="ARBA" id="ARBA00011996"/>
    </source>
</evidence>
<comment type="catalytic activity">
    <reaction evidence="14 15">
        <text>pyruvate + ATP + H2O = phosphoenolpyruvate + AMP + phosphate + 2 H(+)</text>
        <dbReference type="Rhea" id="RHEA:11364"/>
        <dbReference type="ChEBI" id="CHEBI:15361"/>
        <dbReference type="ChEBI" id="CHEBI:15377"/>
        <dbReference type="ChEBI" id="CHEBI:15378"/>
        <dbReference type="ChEBI" id="CHEBI:30616"/>
        <dbReference type="ChEBI" id="CHEBI:43474"/>
        <dbReference type="ChEBI" id="CHEBI:58702"/>
        <dbReference type="ChEBI" id="CHEBI:456215"/>
        <dbReference type="EC" id="2.7.9.2"/>
    </reaction>
</comment>
<dbReference type="InterPro" id="IPR000121">
    <property type="entry name" value="PEP_util_C"/>
</dbReference>
<dbReference type="InterPro" id="IPR006319">
    <property type="entry name" value="PEP_synth"/>
</dbReference>
<proteinExistence type="inferred from homology"/>
<evidence type="ECO:0000256" key="1">
    <source>
        <dbReference type="ARBA" id="ARBA00001946"/>
    </source>
</evidence>
<evidence type="ECO:0000256" key="4">
    <source>
        <dbReference type="ARBA" id="ARBA00007837"/>
    </source>
</evidence>
<evidence type="ECO:0000256" key="15">
    <source>
        <dbReference type="PIRNR" id="PIRNR000854"/>
    </source>
</evidence>
<accession>A0A1G2R540</accession>
<feature type="domain" description="PEP-utilising enzyme C-terminal" evidence="18">
    <location>
        <begin position="484"/>
        <end position="802"/>
    </location>
</feature>
<dbReference type="InterPro" id="IPR002192">
    <property type="entry name" value="PPDK_AMP/ATP-bd"/>
</dbReference>
<dbReference type="UniPathway" id="UPA00138"/>
<comment type="cofactor">
    <cofactor evidence="1 15">
        <name>Mg(2+)</name>
        <dbReference type="ChEBI" id="CHEBI:18420"/>
    </cofactor>
</comment>
<keyword evidence="19" id="KW-0670">Pyruvate</keyword>
<evidence type="ECO:0000259" key="16">
    <source>
        <dbReference type="Pfam" id="PF00391"/>
    </source>
</evidence>
<dbReference type="SUPFAM" id="SSF52009">
    <property type="entry name" value="Phosphohistidine domain"/>
    <property type="match status" value="1"/>
</dbReference>
<evidence type="ECO:0000256" key="9">
    <source>
        <dbReference type="ARBA" id="ARBA00022741"/>
    </source>
</evidence>
<dbReference type="NCBIfam" id="NF005057">
    <property type="entry name" value="PRK06464.1"/>
    <property type="match status" value="1"/>
</dbReference>
<comment type="pathway">
    <text evidence="3 15">Carbohydrate biosynthesis; gluconeogenesis.</text>
</comment>
<evidence type="ECO:0000313" key="20">
    <source>
        <dbReference type="Proteomes" id="UP000178092"/>
    </source>
</evidence>
<dbReference type="InterPro" id="IPR008279">
    <property type="entry name" value="PEP-util_enz_mobile_dom"/>
</dbReference>
<keyword evidence="7 15" id="KW-0808">Transferase</keyword>
<evidence type="ECO:0000256" key="8">
    <source>
        <dbReference type="ARBA" id="ARBA00022723"/>
    </source>
</evidence>
<dbReference type="GO" id="GO:0005524">
    <property type="term" value="F:ATP binding"/>
    <property type="evidence" value="ECO:0007669"/>
    <property type="project" value="UniProtKB-KW"/>
</dbReference>
<dbReference type="FunFam" id="3.30.1490.20:FF:000010">
    <property type="entry name" value="Phosphoenolpyruvate synthase"/>
    <property type="match status" value="1"/>
</dbReference>
<keyword evidence="11 15" id="KW-0067">ATP-binding</keyword>
<evidence type="ECO:0000256" key="12">
    <source>
        <dbReference type="ARBA" id="ARBA00022842"/>
    </source>
</evidence>
<dbReference type="NCBIfam" id="TIGR01418">
    <property type="entry name" value="PEP_synth"/>
    <property type="match status" value="1"/>
</dbReference>
<dbReference type="PANTHER" id="PTHR43030">
    <property type="entry name" value="PHOSPHOENOLPYRUVATE SYNTHASE"/>
    <property type="match status" value="1"/>
</dbReference>
<keyword evidence="12 15" id="KW-0460">Magnesium</keyword>
<evidence type="ECO:0000256" key="2">
    <source>
        <dbReference type="ARBA" id="ARBA00002988"/>
    </source>
</evidence>
<dbReference type="InterPro" id="IPR015813">
    <property type="entry name" value="Pyrv/PenolPyrv_kinase-like_dom"/>
</dbReference>
<comment type="function">
    <text evidence="2 15">Catalyzes the phosphorylation of pyruvate to phosphoenolpyruvate.</text>
</comment>
<dbReference type="EMBL" id="MHTV01000006">
    <property type="protein sequence ID" value="OHA67678.1"/>
    <property type="molecule type" value="Genomic_DNA"/>
</dbReference>
<sequence length="810" mass="89972">MSAMNLIQWFSTIRVQDAGTVGGKNASLGEMYSQLGSFGIRVPNGFAVTTQAYELFLEQDNLKEAIREELEGLDMEDIQNLQERAKKIRQKICATNFPDQVSQTIKEAYDKLCVSQNQSECDVAVRSSATTEDTAEASFAGQQATYLHVQGSERVLKAVKDVMASLFSDRAISYRYRNHIPHEQAAIAVGVQLMVRSDLSCSGVMFTLDPESGFDGVVTLNGSFGLGEAIVQGKVIPDEWMVWKAGLKAGFRPLVKKTLGEKKEKLVYDEHGDVETILTDIREQNGFCLEDEEVFQLAAWGLQIEKHFSDISGFAVPVDIEWAKDGKTGELYIVQARPETVHRKQPAHVRQVYRVSGEGKVIAEGIAVGSKAATGKARVIRHESDLRNFQKGEILVAEITDPDWEPYMKHASAVVTEKGGRMSHAAIVSRELGIPSIVGCEGATTLIETGFELTIDCSSGERGRICEGTLDIEIQEHRLAELPETNTRIAVNIGSPGEAFKYARLPVKGVGLGRLEFIIASYVKIHPNALLGYENFLSRADQEEVKGMLKQINDLTRGYQDKKMYYVEKVAEGIGRIASAFWPYEVIIRFSDFKSNEYRRLIGGDFFEPHEENPMLGWRGAVRYADERFRDAFGLECLAVKKVREQMGLTNVVPMIPFCRTPEEGRKVVEVMKAYGLDRALDERLKIYVMCEIPSNVLLADEFLDIFDGMSIGSNDLTQLTLGLDRDAGFGAAVANETNPAVLKLVEIAIAKCQERNKYVGICGQAPSDYPEFARFLVHKGIESISLNPDAVIPTLLHIAQVEKHNKNNV</sequence>
<dbReference type="InterPro" id="IPR040442">
    <property type="entry name" value="Pyrv_kinase-like_dom_sf"/>
</dbReference>
<dbReference type="Gene3D" id="3.30.1490.20">
    <property type="entry name" value="ATP-grasp fold, A domain"/>
    <property type="match status" value="1"/>
</dbReference>
<evidence type="ECO:0000256" key="3">
    <source>
        <dbReference type="ARBA" id="ARBA00004742"/>
    </source>
</evidence>
<keyword evidence="8 15" id="KW-0479">Metal-binding</keyword>
<dbReference type="Gene3D" id="3.30.470.20">
    <property type="entry name" value="ATP-grasp fold, B domain"/>
    <property type="match status" value="1"/>
</dbReference>
<dbReference type="Gene3D" id="3.20.20.60">
    <property type="entry name" value="Phosphoenolpyruvate-binding domains"/>
    <property type="match status" value="1"/>
</dbReference>
<dbReference type="InterPro" id="IPR013815">
    <property type="entry name" value="ATP_grasp_subdomain_1"/>
</dbReference>
<dbReference type="GO" id="GO:0046872">
    <property type="term" value="F:metal ion binding"/>
    <property type="evidence" value="ECO:0007669"/>
    <property type="project" value="UniProtKB-KW"/>
</dbReference>
<dbReference type="GO" id="GO:0008986">
    <property type="term" value="F:pyruvate, water dikinase activity"/>
    <property type="evidence" value="ECO:0007669"/>
    <property type="project" value="UniProtKB-EC"/>
</dbReference>
<evidence type="ECO:0000259" key="17">
    <source>
        <dbReference type="Pfam" id="PF01326"/>
    </source>
</evidence>
<dbReference type="PIRSF" id="PIRSF000854">
    <property type="entry name" value="PEP_synthase"/>
    <property type="match status" value="1"/>
</dbReference>
<evidence type="ECO:0000256" key="13">
    <source>
        <dbReference type="ARBA" id="ARBA00033470"/>
    </source>
</evidence>
<evidence type="ECO:0000256" key="14">
    <source>
        <dbReference type="ARBA" id="ARBA00047700"/>
    </source>
</evidence>
<keyword evidence="10 15" id="KW-0418">Kinase</keyword>
<gene>
    <name evidence="19" type="ORF">A3C04_02055</name>
</gene>
<dbReference type="Pfam" id="PF00391">
    <property type="entry name" value="PEP-utilizers"/>
    <property type="match status" value="1"/>
</dbReference>
<evidence type="ECO:0000256" key="6">
    <source>
        <dbReference type="ARBA" id="ARBA00021623"/>
    </source>
</evidence>
<dbReference type="SUPFAM" id="SSF51621">
    <property type="entry name" value="Phosphoenolpyruvate/pyruvate domain"/>
    <property type="match status" value="1"/>
</dbReference>
<feature type="domain" description="PEP-utilising enzyme mobile" evidence="16">
    <location>
        <begin position="389"/>
        <end position="460"/>
    </location>
</feature>
<protein>
    <recommendedName>
        <fullName evidence="6 15">Phosphoenolpyruvate synthase</fullName>
        <shortName evidence="15">PEP synthase</shortName>
        <ecNumber evidence="5 15">2.7.9.2</ecNumber>
    </recommendedName>
    <alternativeName>
        <fullName evidence="13 15">Pyruvate, water dikinase</fullName>
    </alternativeName>
</protein>
<evidence type="ECO:0000256" key="7">
    <source>
        <dbReference type="ARBA" id="ARBA00022679"/>
    </source>
</evidence>
<evidence type="ECO:0000256" key="10">
    <source>
        <dbReference type="ARBA" id="ARBA00022777"/>
    </source>
</evidence>
<reference evidence="19 20" key="1">
    <citation type="journal article" date="2016" name="Nat. Commun.">
        <title>Thousands of microbial genomes shed light on interconnected biogeochemical processes in an aquifer system.</title>
        <authorList>
            <person name="Anantharaman K."/>
            <person name="Brown C.T."/>
            <person name="Hug L.A."/>
            <person name="Sharon I."/>
            <person name="Castelle C.J."/>
            <person name="Probst A.J."/>
            <person name="Thomas B.C."/>
            <person name="Singh A."/>
            <person name="Wilkins M.J."/>
            <person name="Karaoz U."/>
            <person name="Brodie E.L."/>
            <person name="Williams K.H."/>
            <person name="Hubbard S.S."/>
            <person name="Banfield J.F."/>
        </authorList>
    </citation>
    <scope>NUCLEOTIDE SEQUENCE [LARGE SCALE GENOMIC DNA]</scope>
</reference>
<dbReference type="Proteomes" id="UP000178092">
    <property type="component" value="Unassembled WGS sequence"/>
</dbReference>
<evidence type="ECO:0000313" key="19">
    <source>
        <dbReference type="EMBL" id="OHA67678.1"/>
    </source>
</evidence>
<dbReference type="Pfam" id="PF01326">
    <property type="entry name" value="PPDK_N"/>
    <property type="match status" value="1"/>
</dbReference>
<dbReference type="PANTHER" id="PTHR43030:SF1">
    <property type="entry name" value="PHOSPHOENOLPYRUVATE SYNTHASE"/>
    <property type="match status" value="1"/>
</dbReference>
<comment type="caution">
    <text evidence="19">The sequence shown here is derived from an EMBL/GenBank/DDBJ whole genome shotgun (WGS) entry which is preliminary data.</text>
</comment>
<dbReference type="EC" id="2.7.9.2" evidence="5 15"/>
<evidence type="ECO:0000259" key="18">
    <source>
        <dbReference type="Pfam" id="PF02896"/>
    </source>
</evidence>
<organism evidence="19 20">
    <name type="scientific">Candidatus Wildermuthbacteria bacterium RIFCSPHIGHO2_02_FULL_45_25</name>
    <dbReference type="NCBI Taxonomy" id="1802450"/>
    <lineage>
        <taxon>Bacteria</taxon>
        <taxon>Candidatus Wildermuthiibacteriota</taxon>
    </lineage>
</organism>
<dbReference type="AlphaFoldDB" id="A0A1G2R540"/>
<keyword evidence="9 15" id="KW-0547">Nucleotide-binding</keyword>
<feature type="domain" description="Pyruvate phosphate dikinase AMP/ATP-binding" evidence="17">
    <location>
        <begin position="20"/>
        <end position="347"/>
    </location>
</feature>
<dbReference type="Gene3D" id="3.50.30.10">
    <property type="entry name" value="Phosphohistidine domain"/>
    <property type="match status" value="1"/>
</dbReference>
<dbReference type="InterPro" id="IPR023151">
    <property type="entry name" value="PEP_util_CS"/>
</dbReference>
<comment type="similarity">
    <text evidence="4 15">Belongs to the PEP-utilizing enzyme family.</text>
</comment>